<proteinExistence type="predicted"/>
<feature type="compositionally biased region" description="Basic and acidic residues" evidence="1">
    <location>
        <begin position="84"/>
        <end position="100"/>
    </location>
</feature>
<feature type="compositionally biased region" description="Gly residues" evidence="1">
    <location>
        <begin position="66"/>
        <end position="75"/>
    </location>
</feature>
<keyword evidence="3" id="KW-1185">Reference proteome</keyword>
<feature type="compositionally biased region" description="Basic and acidic residues" evidence="1">
    <location>
        <begin position="122"/>
        <end position="135"/>
    </location>
</feature>
<dbReference type="EMBL" id="KQ459606">
    <property type="protein sequence ID" value="KPI91789.1"/>
    <property type="molecule type" value="Genomic_DNA"/>
</dbReference>
<evidence type="ECO:0000313" key="3">
    <source>
        <dbReference type="Proteomes" id="UP000053268"/>
    </source>
</evidence>
<name>A0A194PGF7_PAPXU</name>
<organism evidence="2 3">
    <name type="scientific">Papilio xuthus</name>
    <name type="common">Asian swallowtail butterfly</name>
    <dbReference type="NCBI Taxonomy" id="66420"/>
    <lineage>
        <taxon>Eukaryota</taxon>
        <taxon>Metazoa</taxon>
        <taxon>Ecdysozoa</taxon>
        <taxon>Arthropoda</taxon>
        <taxon>Hexapoda</taxon>
        <taxon>Insecta</taxon>
        <taxon>Pterygota</taxon>
        <taxon>Neoptera</taxon>
        <taxon>Endopterygota</taxon>
        <taxon>Lepidoptera</taxon>
        <taxon>Glossata</taxon>
        <taxon>Ditrysia</taxon>
        <taxon>Papilionoidea</taxon>
        <taxon>Papilionidae</taxon>
        <taxon>Papilioninae</taxon>
        <taxon>Papilio</taxon>
    </lineage>
</organism>
<dbReference type="Proteomes" id="UP000053268">
    <property type="component" value="Unassembled WGS sequence"/>
</dbReference>
<reference evidence="2 3" key="1">
    <citation type="journal article" date="2015" name="Nat. Commun.">
        <title>Outbred genome sequencing and CRISPR/Cas9 gene editing in butterflies.</title>
        <authorList>
            <person name="Li X."/>
            <person name="Fan D."/>
            <person name="Zhang W."/>
            <person name="Liu G."/>
            <person name="Zhang L."/>
            <person name="Zhao L."/>
            <person name="Fang X."/>
            <person name="Chen L."/>
            <person name="Dong Y."/>
            <person name="Chen Y."/>
            <person name="Ding Y."/>
            <person name="Zhao R."/>
            <person name="Feng M."/>
            <person name="Zhu Y."/>
            <person name="Feng Y."/>
            <person name="Jiang X."/>
            <person name="Zhu D."/>
            <person name="Xiang H."/>
            <person name="Feng X."/>
            <person name="Li S."/>
            <person name="Wang J."/>
            <person name="Zhang G."/>
            <person name="Kronforst M.R."/>
            <person name="Wang W."/>
        </authorList>
    </citation>
    <scope>NUCLEOTIDE SEQUENCE [LARGE SCALE GENOMIC DNA]</scope>
    <source>
        <strain evidence="2">Ya'a_city_454_Px</strain>
        <tissue evidence="2">Whole body</tissue>
    </source>
</reference>
<feature type="region of interest" description="Disordered" evidence="1">
    <location>
        <begin position="122"/>
        <end position="154"/>
    </location>
</feature>
<dbReference type="AlphaFoldDB" id="A0A194PGF7"/>
<sequence>MIISENVPSMLSTDCWTAKSVASLRSGCRRGKGKGSGSGSASSGAASCGLAALMALRCAVRWGAGARGRGCGRGGRSPRAPHASRHEPAAARRRTTDDGRRLPRLSIAGLTRLRASHVQHQKCEVHHEKEPRTEQIHANGHRIASRIVGKTRVQ</sequence>
<evidence type="ECO:0000256" key="1">
    <source>
        <dbReference type="SAM" id="MobiDB-lite"/>
    </source>
</evidence>
<accession>A0A194PGF7</accession>
<evidence type="ECO:0000313" key="2">
    <source>
        <dbReference type="EMBL" id="KPI91789.1"/>
    </source>
</evidence>
<protein>
    <submittedName>
        <fullName evidence="2">Uncharacterized protein</fullName>
    </submittedName>
</protein>
<gene>
    <name evidence="2" type="ORF">RR46_15293</name>
</gene>
<feature type="region of interest" description="Disordered" evidence="1">
    <location>
        <begin position="66"/>
        <end position="100"/>
    </location>
</feature>